<dbReference type="EMBL" id="HG725923">
    <property type="protein sequence ID" value="CDJ70302.1"/>
    <property type="molecule type" value="Genomic_DNA"/>
</dbReference>
<proteinExistence type="predicted"/>
<protein>
    <submittedName>
        <fullName evidence="1">Uncharacterized protein</fullName>
    </submittedName>
</protein>
<organism evidence="1 2">
    <name type="scientific">Eimeria necatrix</name>
    <dbReference type="NCBI Taxonomy" id="51315"/>
    <lineage>
        <taxon>Eukaryota</taxon>
        <taxon>Sar</taxon>
        <taxon>Alveolata</taxon>
        <taxon>Apicomplexa</taxon>
        <taxon>Conoidasida</taxon>
        <taxon>Coccidia</taxon>
        <taxon>Eucoccidiorida</taxon>
        <taxon>Eimeriorina</taxon>
        <taxon>Eimeriidae</taxon>
        <taxon>Eimeria</taxon>
    </lineage>
</organism>
<dbReference type="GeneID" id="25478275"/>
<reference evidence="1" key="2">
    <citation type="submission" date="2013-10" db="EMBL/GenBank/DDBJ databases">
        <authorList>
            <person name="Aslett M."/>
        </authorList>
    </citation>
    <scope>NUCLEOTIDE SEQUENCE [LARGE SCALE GENOMIC DNA]</scope>
    <source>
        <strain evidence="1">Houghton</strain>
    </source>
</reference>
<keyword evidence="2" id="KW-1185">Reference proteome</keyword>
<name>U6N253_9EIME</name>
<dbReference type="AlphaFoldDB" id="U6N253"/>
<dbReference type="VEuPathDB" id="ToxoDB:ENH_00081460"/>
<gene>
    <name evidence="1" type="ORF">ENH_00081460</name>
</gene>
<evidence type="ECO:0000313" key="2">
    <source>
        <dbReference type="Proteomes" id="UP000030754"/>
    </source>
</evidence>
<reference evidence="1" key="1">
    <citation type="submission" date="2013-10" db="EMBL/GenBank/DDBJ databases">
        <title>Genomic analysis of the causative agents of coccidiosis in chickens.</title>
        <authorList>
            <person name="Reid A.J."/>
            <person name="Blake D."/>
            <person name="Billington K."/>
            <person name="Browne H."/>
            <person name="Dunn M."/>
            <person name="Hung S."/>
            <person name="Kawahara F."/>
            <person name="Miranda-Saavedra D."/>
            <person name="Mourier T."/>
            <person name="Nagra H."/>
            <person name="Otto T.D."/>
            <person name="Rawlings N."/>
            <person name="Sanchez A."/>
            <person name="Sanders M."/>
            <person name="Subramaniam C."/>
            <person name="Tay Y."/>
            <person name="Dear P."/>
            <person name="Doerig C."/>
            <person name="Gruber A."/>
            <person name="Parkinson J."/>
            <person name="Shirley M."/>
            <person name="Wan K.L."/>
            <person name="Berriman M."/>
            <person name="Tomley F."/>
            <person name="Pain A."/>
        </authorList>
    </citation>
    <scope>NUCLEOTIDE SEQUENCE [LARGE SCALE GENOMIC DNA]</scope>
    <source>
        <strain evidence="1">Houghton</strain>
    </source>
</reference>
<evidence type="ECO:0000313" key="1">
    <source>
        <dbReference type="EMBL" id="CDJ70302.1"/>
    </source>
</evidence>
<accession>U6N253</accession>
<dbReference type="Proteomes" id="UP000030754">
    <property type="component" value="Unassembled WGS sequence"/>
</dbReference>
<sequence>MDWREISQVNKCSKYRCATPPM</sequence>
<dbReference type="RefSeq" id="XP_013438768.1">
    <property type="nucleotide sequence ID" value="XM_013583314.1"/>
</dbReference>